<evidence type="ECO:0000256" key="2">
    <source>
        <dbReference type="ARBA" id="ARBA00023125"/>
    </source>
</evidence>
<dbReference type="SUPFAM" id="SSF140652">
    <property type="entry name" value="YozE-like"/>
    <property type="match status" value="1"/>
</dbReference>
<dbReference type="EMBL" id="JBHUOK010000018">
    <property type="protein sequence ID" value="MFD2789242.1"/>
    <property type="molecule type" value="Genomic_DNA"/>
</dbReference>
<dbReference type="InterPro" id="IPR036162">
    <property type="entry name" value="Resolvase-like_N_sf"/>
</dbReference>
<sequence>MDFGYVRVSSKTQKLDLQVDALLKAKVLRKNIFSDIVSGVKAERKGLDELLPRLREGDTLIVWKMDRVARSLTHLIKLMEDFNDKGINFKSIQEPFIDTKSPHGKFIFAIFAAFAQFERDLIIERTRAGLESSRRKGIRLGRKPGLGDEAINKAILAENYYRKYDLSVEDIMKLIEVRSKRTLYKYLAYRGRRNCAICRSILWDQKQPVDGAFCKTHNKKVFKFINDRCKLDTPIGDLAREMVSDGKFPTKSEKEIFKYLEIKSIAGRIHPLFLEFKNEYKRFK</sequence>
<dbReference type="InterPro" id="IPR050639">
    <property type="entry name" value="SSR_resolvase"/>
</dbReference>
<comment type="caution">
    <text evidence="6">The sequence shown here is derived from an EMBL/GenBank/DDBJ whole genome shotgun (WGS) entry which is preliminary data.</text>
</comment>
<dbReference type="Proteomes" id="UP001597532">
    <property type="component" value="Unassembled WGS sequence"/>
</dbReference>
<dbReference type="PANTHER" id="PTHR30461:SF2">
    <property type="entry name" value="SERINE RECOMBINASE PINE-RELATED"/>
    <property type="match status" value="1"/>
</dbReference>
<evidence type="ECO:0000256" key="1">
    <source>
        <dbReference type="ARBA" id="ARBA00022908"/>
    </source>
</evidence>
<proteinExistence type="predicted"/>
<gene>
    <name evidence="6" type="ORF">ACFS1K_05685</name>
</gene>
<dbReference type="SUPFAM" id="SSF53041">
    <property type="entry name" value="Resolvase-like"/>
    <property type="match status" value="1"/>
</dbReference>
<organism evidence="6 7">
    <name type="scientific">Arenibacter antarcticus</name>
    <dbReference type="NCBI Taxonomy" id="2040469"/>
    <lineage>
        <taxon>Bacteria</taxon>
        <taxon>Pseudomonadati</taxon>
        <taxon>Bacteroidota</taxon>
        <taxon>Flavobacteriia</taxon>
        <taxon>Flavobacteriales</taxon>
        <taxon>Flavobacteriaceae</taxon>
        <taxon>Arenibacter</taxon>
    </lineage>
</organism>
<feature type="active site" description="O-(5'-phospho-DNA)-serine intermediate" evidence="4">
    <location>
        <position position="9"/>
    </location>
</feature>
<evidence type="ECO:0000256" key="4">
    <source>
        <dbReference type="PROSITE-ProRule" id="PRU10137"/>
    </source>
</evidence>
<name>A0ABW5VC22_9FLAO</name>
<dbReference type="InterPro" id="IPR006118">
    <property type="entry name" value="Recombinase_CS"/>
</dbReference>
<accession>A0ABW5VC22</accession>
<dbReference type="InterPro" id="IPR036806">
    <property type="entry name" value="YozE_SAM-like_sf"/>
</dbReference>
<keyword evidence="3" id="KW-0233">DNA recombination</keyword>
<dbReference type="Gene3D" id="1.10.150.260">
    <property type="entry name" value="YozE SAM-like"/>
    <property type="match status" value="1"/>
</dbReference>
<dbReference type="InterPro" id="IPR006119">
    <property type="entry name" value="Resolv_N"/>
</dbReference>
<protein>
    <submittedName>
        <fullName evidence="6">Recombinase family protein</fullName>
    </submittedName>
</protein>
<keyword evidence="1" id="KW-0229">DNA integration</keyword>
<keyword evidence="7" id="KW-1185">Reference proteome</keyword>
<dbReference type="CDD" id="cd03768">
    <property type="entry name" value="SR_ResInv"/>
    <property type="match status" value="1"/>
</dbReference>
<feature type="domain" description="Resolvase/invertase-type recombinase catalytic" evidence="5">
    <location>
        <begin position="1"/>
        <end position="137"/>
    </location>
</feature>
<evidence type="ECO:0000259" key="5">
    <source>
        <dbReference type="PROSITE" id="PS51736"/>
    </source>
</evidence>
<dbReference type="RefSeq" id="WP_251806483.1">
    <property type="nucleotide sequence ID" value="NZ_CP166679.1"/>
</dbReference>
<evidence type="ECO:0000313" key="7">
    <source>
        <dbReference type="Proteomes" id="UP001597532"/>
    </source>
</evidence>
<dbReference type="Pfam" id="PF00239">
    <property type="entry name" value="Resolvase"/>
    <property type="match status" value="1"/>
</dbReference>
<dbReference type="SMART" id="SM00857">
    <property type="entry name" value="Resolvase"/>
    <property type="match status" value="1"/>
</dbReference>
<dbReference type="PROSITE" id="PS51736">
    <property type="entry name" value="RECOMBINASES_3"/>
    <property type="match status" value="1"/>
</dbReference>
<dbReference type="PROSITE" id="PS00397">
    <property type="entry name" value="RECOMBINASES_1"/>
    <property type="match status" value="1"/>
</dbReference>
<dbReference type="PANTHER" id="PTHR30461">
    <property type="entry name" value="DNA-INVERTASE FROM LAMBDOID PROPHAGE"/>
    <property type="match status" value="1"/>
</dbReference>
<dbReference type="PROSITE" id="PS00398">
    <property type="entry name" value="RECOMBINASES_2"/>
    <property type="match status" value="1"/>
</dbReference>
<reference evidence="7" key="1">
    <citation type="journal article" date="2019" name="Int. J. Syst. Evol. Microbiol.">
        <title>The Global Catalogue of Microorganisms (GCM) 10K type strain sequencing project: providing services to taxonomists for standard genome sequencing and annotation.</title>
        <authorList>
            <consortium name="The Broad Institute Genomics Platform"/>
            <consortium name="The Broad Institute Genome Sequencing Center for Infectious Disease"/>
            <person name="Wu L."/>
            <person name="Ma J."/>
        </authorList>
    </citation>
    <scope>NUCLEOTIDE SEQUENCE [LARGE SCALE GENOMIC DNA]</scope>
    <source>
        <strain evidence="7">KCTC 52924</strain>
    </source>
</reference>
<dbReference type="Gene3D" id="3.40.50.1390">
    <property type="entry name" value="Resolvase, N-terminal catalytic domain"/>
    <property type="match status" value="1"/>
</dbReference>
<evidence type="ECO:0000256" key="3">
    <source>
        <dbReference type="ARBA" id="ARBA00023172"/>
    </source>
</evidence>
<evidence type="ECO:0000313" key="6">
    <source>
        <dbReference type="EMBL" id="MFD2789242.1"/>
    </source>
</evidence>
<keyword evidence="2" id="KW-0238">DNA-binding</keyword>